<dbReference type="EMBL" id="JAIQCV010000005">
    <property type="protein sequence ID" value="KAH1098204.1"/>
    <property type="molecule type" value="Genomic_DNA"/>
</dbReference>
<feature type="compositionally biased region" description="Polar residues" evidence="1">
    <location>
        <begin position="50"/>
        <end position="65"/>
    </location>
</feature>
<name>A0A9D3VY46_9ROSI</name>
<sequence length="65" mass="7283">MKDICTLINSIISSSKFSQLKMSDDYNNDIDQELYTRDDVTNELDGTEAITPSVNPVSTQQPNVE</sequence>
<evidence type="ECO:0000313" key="3">
    <source>
        <dbReference type="Proteomes" id="UP000828251"/>
    </source>
</evidence>
<accession>A0A9D3VY46</accession>
<gene>
    <name evidence="2" type="ORF">J1N35_015125</name>
</gene>
<dbReference type="Proteomes" id="UP000828251">
    <property type="component" value="Unassembled WGS sequence"/>
</dbReference>
<organism evidence="2 3">
    <name type="scientific">Gossypium stocksii</name>
    <dbReference type="NCBI Taxonomy" id="47602"/>
    <lineage>
        <taxon>Eukaryota</taxon>
        <taxon>Viridiplantae</taxon>
        <taxon>Streptophyta</taxon>
        <taxon>Embryophyta</taxon>
        <taxon>Tracheophyta</taxon>
        <taxon>Spermatophyta</taxon>
        <taxon>Magnoliopsida</taxon>
        <taxon>eudicotyledons</taxon>
        <taxon>Gunneridae</taxon>
        <taxon>Pentapetalae</taxon>
        <taxon>rosids</taxon>
        <taxon>malvids</taxon>
        <taxon>Malvales</taxon>
        <taxon>Malvaceae</taxon>
        <taxon>Malvoideae</taxon>
        <taxon>Gossypium</taxon>
    </lineage>
</organism>
<evidence type="ECO:0000313" key="2">
    <source>
        <dbReference type="EMBL" id="KAH1098204.1"/>
    </source>
</evidence>
<reference evidence="2 3" key="1">
    <citation type="journal article" date="2021" name="Plant Biotechnol. J.">
        <title>Multi-omics assisted identification of the key and species-specific regulatory components of drought-tolerant mechanisms in Gossypium stocksii.</title>
        <authorList>
            <person name="Yu D."/>
            <person name="Ke L."/>
            <person name="Zhang D."/>
            <person name="Wu Y."/>
            <person name="Sun Y."/>
            <person name="Mei J."/>
            <person name="Sun J."/>
            <person name="Sun Y."/>
        </authorList>
    </citation>
    <scope>NUCLEOTIDE SEQUENCE [LARGE SCALE GENOMIC DNA]</scope>
    <source>
        <strain evidence="3">cv. E1</strain>
        <tissue evidence="2">Leaf</tissue>
    </source>
</reference>
<comment type="caution">
    <text evidence="2">The sequence shown here is derived from an EMBL/GenBank/DDBJ whole genome shotgun (WGS) entry which is preliminary data.</text>
</comment>
<keyword evidence="3" id="KW-1185">Reference proteome</keyword>
<evidence type="ECO:0000256" key="1">
    <source>
        <dbReference type="SAM" id="MobiDB-lite"/>
    </source>
</evidence>
<dbReference type="AlphaFoldDB" id="A0A9D3VY46"/>
<feature type="region of interest" description="Disordered" evidence="1">
    <location>
        <begin position="46"/>
        <end position="65"/>
    </location>
</feature>
<proteinExistence type="predicted"/>
<protein>
    <submittedName>
        <fullName evidence="2">Uncharacterized protein</fullName>
    </submittedName>
</protein>